<evidence type="ECO:0008006" key="4">
    <source>
        <dbReference type="Google" id="ProtNLM"/>
    </source>
</evidence>
<feature type="transmembrane region" description="Helical" evidence="2">
    <location>
        <begin position="145"/>
        <end position="169"/>
    </location>
</feature>
<evidence type="ECO:0000313" key="3">
    <source>
        <dbReference type="EMBL" id="MBA4638590.1"/>
    </source>
</evidence>
<name>A0A7C8ZCA9_OPUST</name>
<keyword evidence="2" id="KW-0812">Transmembrane</keyword>
<dbReference type="AlphaFoldDB" id="A0A7C8ZCA9"/>
<proteinExistence type="inferred from homology"/>
<protein>
    <recommendedName>
        <fullName evidence="4">Protein DETOXIFICATION</fullName>
    </recommendedName>
</protein>
<reference evidence="3" key="2">
    <citation type="submission" date="2020-07" db="EMBL/GenBank/DDBJ databases">
        <authorList>
            <person name="Vera ALvarez R."/>
            <person name="Arias-Moreno D.M."/>
            <person name="Jimenez-Jacinto V."/>
            <person name="Jimenez-Bremont J.F."/>
            <person name="Swaminathan K."/>
            <person name="Moose S.P."/>
            <person name="Guerrero-Gonzalez M.L."/>
            <person name="Marino-Ramirez L."/>
            <person name="Landsman D."/>
            <person name="Rodriguez-Kessler M."/>
            <person name="Delgado-Sanchez P."/>
        </authorList>
    </citation>
    <scope>NUCLEOTIDE SEQUENCE</scope>
    <source>
        <tissue evidence="3">Cladode</tissue>
    </source>
</reference>
<feature type="transmembrane region" description="Helical" evidence="2">
    <location>
        <begin position="34"/>
        <end position="56"/>
    </location>
</feature>
<dbReference type="Pfam" id="PF01554">
    <property type="entry name" value="MatE"/>
    <property type="match status" value="2"/>
</dbReference>
<evidence type="ECO:0000256" key="2">
    <source>
        <dbReference type="SAM" id="Phobius"/>
    </source>
</evidence>
<keyword evidence="2" id="KW-0472">Membrane</keyword>
<reference evidence="3" key="1">
    <citation type="journal article" date="2013" name="J. Plant Res.">
        <title>Effect of fungi and light on seed germination of three Opuntia species from semiarid lands of central Mexico.</title>
        <authorList>
            <person name="Delgado-Sanchez P."/>
            <person name="Jimenez-Bremont J.F."/>
            <person name="Guerrero-Gonzalez Mde L."/>
            <person name="Flores J."/>
        </authorList>
    </citation>
    <scope>NUCLEOTIDE SEQUENCE</scope>
    <source>
        <tissue evidence="3">Cladode</tissue>
    </source>
</reference>
<dbReference type="PANTHER" id="PTHR11206">
    <property type="entry name" value="MULTIDRUG RESISTANCE PROTEIN"/>
    <property type="match status" value="1"/>
</dbReference>
<dbReference type="InterPro" id="IPR002528">
    <property type="entry name" value="MATE_fam"/>
</dbReference>
<dbReference type="GO" id="GO:0042910">
    <property type="term" value="F:xenobiotic transmembrane transporter activity"/>
    <property type="evidence" value="ECO:0007669"/>
    <property type="project" value="InterPro"/>
</dbReference>
<comment type="similarity">
    <text evidence="1">Belongs to the multi antimicrobial extrusion (MATE) (TC 2.A.66.1) family.</text>
</comment>
<dbReference type="GO" id="GO:0015297">
    <property type="term" value="F:antiporter activity"/>
    <property type="evidence" value="ECO:0007669"/>
    <property type="project" value="InterPro"/>
</dbReference>
<feature type="transmembrane region" description="Helical" evidence="2">
    <location>
        <begin position="7"/>
        <end position="28"/>
    </location>
</feature>
<dbReference type="EMBL" id="GISG01109853">
    <property type="protein sequence ID" value="MBA4638588.1"/>
    <property type="molecule type" value="Transcribed_RNA"/>
</dbReference>
<sequence length="214" mass="23026">MIDMAKSYLIYLLPELLVISSFCPLKAYLSAQGITIPIMMSSTIAVALHIPINIFLSKARGIQGVAMALWASDLIVTALLAIYVVVMEVRKGGTWKEGGWCEQGIKDWGALLRLCGPCCLTTCLEWWCYEIHVLLTGRLPTAKQAVGVLAIVLNFDYLLYSIMLSLSVCASTRVSNELGANQPRAAHLSAYVSLGAAAISGCVGAIVMVGARGW</sequence>
<dbReference type="GO" id="GO:0016020">
    <property type="term" value="C:membrane"/>
    <property type="evidence" value="ECO:0007669"/>
    <property type="project" value="InterPro"/>
</dbReference>
<keyword evidence="2" id="KW-1133">Transmembrane helix</keyword>
<evidence type="ECO:0000256" key="1">
    <source>
        <dbReference type="ARBA" id="ARBA00010199"/>
    </source>
</evidence>
<organism evidence="3">
    <name type="scientific">Opuntia streptacantha</name>
    <name type="common">Prickly pear cactus</name>
    <name type="synonym">Opuntia cardona</name>
    <dbReference type="NCBI Taxonomy" id="393608"/>
    <lineage>
        <taxon>Eukaryota</taxon>
        <taxon>Viridiplantae</taxon>
        <taxon>Streptophyta</taxon>
        <taxon>Embryophyta</taxon>
        <taxon>Tracheophyta</taxon>
        <taxon>Spermatophyta</taxon>
        <taxon>Magnoliopsida</taxon>
        <taxon>eudicotyledons</taxon>
        <taxon>Gunneridae</taxon>
        <taxon>Pentapetalae</taxon>
        <taxon>Caryophyllales</taxon>
        <taxon>Cactineae</taxon>
        <taxon>Cactaceae</taxon>
        <taxon>Opuntioideae</taxon>
        <taxon>Opuntia</taxon>
    </lineage>
</organism>
<accession>A0A7C8ZCA9</accession>
<feature type="transmembrane region" description="Helical" evidence="2">
    <location>
        <begin position="190"/>
        <end position="211"/>
    </location>
</feature>
<dbReference type="EMBL" id="GISG01109855">
    <property type="protein sequence ID" value="MBA4638590.1"/>
    <property type="molecule type" value="Transcribed_RNA"/>
</dbReference>
<feature type="transmembrane region" description="Helical" evidence="2">
    <location>
        <begin position="68"/>
        <end position="86"/>
    </location>
</feature>